<dbReference type="PROSITE" id="PS50297">
    <property type="entry name" value="ANK_REP_REGION"/>
    <property type="match status" value="2"/>
</dbReference>
<accession>A0ABP0NY39</accession>
<dbReference type="PANTHER" id="PTHR24198">
    <property type="entry name" value="ANKYRIN REPEAT AND PROTEIN KINASE DOMAIN-CONTAINING PROTEIN"/>
    <property type="match status" value="1"/>
</dbReference>
<name>A0ABP0NY39_9DINO</name>
<keyword evidence="2 3" id="KW-0040">ANK repeat</keyword>
<keyword evidence="5" id="KW-1185">Reference proteome</keyword>
<evidence type="ECO:0000256" key="1">
    <source>
        <dbReference type="ARBA" id="ARBA00022737"/>
    </source>
</evidence>
<dbReference type="Pfam" id="PF12796">
    <property type="entry name" value="Ank_2"/>
    <property type="match status" value="1"/>
</dbReference>
<sequence length="590" mass="66405">MPICTRGSNKGKCLMPQPSFSVASRCLSKTSRHFPMWVISAENLLQLDSFKPHQELQAAGLLELHDPEHRDARVTFVSHEWSSFDHPDPQNAQLHSLQQMILGIRDGSIQLRHDMNSYFRPAMTRPVSLQELKGIPKGYFWIDFLSIPQVCHCTSAAERRQVQEDMRAAVMSLHTYVAHCSFFVVLAPIQYHTSGRLMSYSSWKSRGWCQFELAVNGLLGSGTKPVLNVDTKTVWHVHYLSFWQLSPCCGDFTKDEDRYFIADALQQVMEHMEDSLRSSNNAHRLHLLQNLRKELLKCRGFEITMPRIRTKDRSSSSGLWPGLHYAAALDDVELVRTLLKADADVNACTQCKDLDFQLQCGQTPLHVWAAFSRDPAVAEALLQRKAEVDALDDDRITPLMIACQMGNEASCRTLLRCSANVNHQDKLCLTPIMLAAASDHARLFCSLLEYGADPLYQFAGVGLLHVVAAHCTDFTSECLQNLLKEGLQLKSQLSIRFWSSPGFVLWCALLCSSEARKEWRLVSGSTPLCTSILRGNVGALRLLLQAKADPKDLGTPDPREYGKRASIPDQVWQRLLEETQGPETEKPPSS</sequence>
<gene>
    <name evidence="4" type="ORF">SCF082_LOCUS34548</name>
</gene>
<keyword evidence="1" id="KW-0677">Repeat</keyword>
<evidence type="ECO:0000256" key="3">
    <source>
        <dbReference type="PROSITE-ProRule" id="PRU00023"/>
    </source>
</evidence>
<comment type="caution">
    <text evidence="4">The sequence shown here is derived from an EMBL/GenBank/DDBJ whole genome shotgun (WGS) entry which is preliminary data.</text>
</comment>
<evidence type="ECO:0000313" key="4">
    <source>
        <dbReference type="EMBL" id="CAK9068698.1"/>
    </source>
</evidence>
<dbReference type="Proteomes" id="UP001642464">
    <property type="component" value="Unassembled WGS sequence"/>
</dbReference>
<dbReference type="EMBL" id="CAXAMM010031779">
    <property type="protein sequence ID" value="CAK9068698.1"/>
    <property type="molecule type" value="Genomic_DNA"/>
</dbReference>
<dbReference type="Gene3D" id="1.25.40.20">
    <property type="entry name" value="Ankyrin repeat-containing domain"/>
    <property type="match status" value="2"/>
</dbReference>
<dbReference type="SMART" id="SM00248">
    <property type="entry name" value="ANK"/>
    <property type="match status" value="5"/>
</dbReference>
<dbReference type="PROSITE" id="PS50088">
    <property type="entry name" value="ANK_REPEAT"/>
    <property type="match status" value="3"/>
</dbReference>
<dbReference type="SUPFAM" id="SSF48403">
    <property type="entry name" value="Ankyrin repeat"/>
    <property type="match status" value="1"/>
</dbReference>
<dbReference type="PANTHER" id="PTHR24198:SF188">
    <property type="entry name" value="ANKYRIN REPEAT DOMAIN 55"/>
    <property type="match status" value="1"/>
</dbReference>
<proteinExistence type="predicted"/>
<feature type="repeat" description="ANK" evidence="3">
    <location>
        <begin position="323"/>
        <end position="350"/>
    </location>
</feature>
<feature type="repeat" description="ANK" evidence="3">
    <location>
        <begin position="360"/>
        <end position="393"/>
    </location>
</feature>
<protein>
    <submittedName>
        <fullName evidence="4">Ankyrin-2 (ANK-2) (Ankyrin-B) (Brain ankyrin) (Non-erythroid ankyrin)</fullName>
    </submittedName>
</protein>
<feature type="repeat" description="ANK" evidence="3">
    <location>
        <begin position="394"/>
        <end position="426"/>
    </location>
</feature>
<organism evidence="4 5">
    <name type="scientific">Durusdinium trenchii</name>
    <dbReference type="NCBI Taxonomy" id="1381693"/>
    <lineage>
        <taxon>Eukaryota</taxon>
        <taxon>Sar</taxon>
        <taxon>Alveolata</taxon>
        <taxon>Dinophyceae</taxon>
        <taxon>Suessiales</taxon>
        <taxon>Symbiodiniaceae</taxon>
        <taxon>Durusdinium</taxon>
    </lineage>
</organism>
<evidence type="ECO:0000313" key="5">
    <source>
        <dbReference type="Proteomes" id="UP001642464"/>
    </source>
</evidence>
<evidence type="ECO:0000256" key="2">
    <source>
        <dbReference type="ARBA" id="ARBA00023043"/>
    </source>
</evidence>
<dbReference type="InterPro" id="IPR002110">
    <property type="entry name" value="Ankyrin_rpt"/>
</dbReference>
<dbReference type="InterPro" id="IPR036770">
    <property type="entry name" value="Ankyrin_rpt-contain_sf"/>
</dbReference>
<reference evidence="4 5" key="1">
    <citation type="submission" date="2024-02" db="EMBL/GenBank/DDBJ databases">
        <authorList>
            <person name="Chen Y."/>
            <person name="Shah S."/>
            <person name="Dougan E. K."/>
            <person name="Thang M."/>
            <person name="Chan C."/>
        </authorList>
    </citation>
    <scope>NUCLEOTIDE SEQUENCE [LARGE SCALE GENOMIC DNA]</scope>
</reference>